<keyword evidence="1" id="KW-1133">Transmembrane helix</keyword>
<dbReference type="PANTHER" id="PTHR43313">
    <property type="entry name" value="SHORT-CHAIN DEHYDROGENASE/REDUCTASE FAMILY 9C"/>
    <property type="match status" value="1"/>
</dbReference>
<proteinExistence type="predicted"/>
<dbReference type="InterPro" id="IPR036291">
    <property type="entry name" value="NAD(P)-bd_dom_sf"/>
</dbReference>
<evidence type="ECO:0000256" key="1">
    <source>
        <dbReference type="SAM" id="Phobius"/>
    </source>
</evidence>
<evidence type="ECO:0008006" key="4">
    <source>
        <dbReference type="Google" id="ProtNLM"/>
    </source>
</evidence>
<dbReference type="Proteomes" id="UP000887226">
    <property type="component" value="Unassembled WGS sequence"/>
</dbReference>
<dbReference type="EMBL" id="MU253863">
    <property type="protein sequence ID" value="KAG9245135.1"/>
    <property type="molecule type" value="Genomic_DNA"/>
</dbReference>
<reference evidence="2" key="1">
    <citation type="journal article" date="2021" name="IMA Fungus">
        <title>Genomic characterization of three marine fungi, including Emericellopsis atlantica sp. nov. with signatures of a generalist lifestyle and marine biomass degradation.</title>
        <authorList>
            <person name="Hagestad O.C."/>
            <person name="Hou L."/>
            <person name="Andersen J.H."/>
            <person name="Hansen E.H."/>
            <person name="Altermark B."/>
            <person name="Li C."/>
            <person name="Kuhnert E."/>
            <person name="Cox R.J."/>
            <person name="Crous P.W."/>
            <person name="Spatafora J.W."/>
            <person name="Lail K."/>
            <person name="Amirebrahimi M."/>
            <person name="Lipzen A."/>
            <person name="Pangilinan J."/>
            <person name="Andreopoulos W."/>
            <person name="Hayes R.D."/>
            <person name="Ng V."/>
            <person name="Grigoriev I.V."/>
            <person name="Jackson S.A."/>
            <person name="Sutton T.D.S."/>
            <person name="Dobson A.D.W."/>
            <person name="Rama T."/>
        </authorList>
    </citation>
    <scope>NUCLEOTIDE SEQUENCE</scope>
    <source>
        <strain evidence="2">TRa3180A</strain>
    </source>
</reference>
<evidence type="ECO:0000313" key="2">
    <source>
        <dbReference type="EMBL" id="KAG9245135.1"/>
    </source>
</evidence>
<dbReference type="PANTHER" id="PTHR43313:SF1">
    <property type="entry name" value="3BETA-HYDROXYSTEROID DEHYDROGENASE DHS-16"/>
    <property type="match status" value="1"/>
</dbReference>
<keyword evidence="1" id="KW-0812">Transmembrane</keyword>
<dbReference type="Pfam" id="PF08643">
    <property type="entry name" value="DUF1776"/>
    <property type="match status" value="1"/>
</dbReference>
<organism evidence="2 3">
    <name type="scientific">Calycina marina</name>
    <dbReference type="NCBI Taxonomy" id="1763456"/>
    <lineage>
        <taxon>Eukaryota</taxon>
        <taxon>Fungi</taxon>
        <taxon>Dikarya</taxon>
        <taxon>Ascomycota</taxon>
        <taxon>Pezizomycotina</taxon>
        <taxon>Leotiomycetes</taxon>
        <taxon>Helotiales</taxon>
        <taxon>Pezizellaceae</taxon>
        <taxon>Calycina</taxon>
    </lineage>
</organism>
<sequence length="446" mass="48693">MSADDATFLDTLSSVPNDIKKYSSNVADYIDFQLHKASNTLRDALSACLPKSAQPTPPPPPPRSFMQFTTPASTLARCQKWVSGHKILTGIFVVSIGGLTYYVVKQRATGRKKRRAKKASNGGRMEVVVIAGSPSEPLVRSISLDLERRGFIVYVICNNFEEETAVHNESRADIKPLAIDVSDPERATEAIEHFTELLKSPHSPFPGAKSHFLILRSLIVIPTLTYPTSPIAMINPSTINDLISTRLLTPILTTQALLPILTSSPLRHPHHHVNPHIPKPSVLYLTPSVIQSMNPAFHAPESVMVSGLSSFTSVLRSELSPLNIPVSHLQLGTFDLSSAHPRQQLNTQQSQRAETLKWDDTSRQTYGRNYVALSTGLGNTGKGTSLRVLNNAVFDAMVSGSASTIRVGMGASIYGFVGGWVPSSLVDWMMGQRGVEMSVAERQSFD</sequence>
<dbReference type="Gene3D" id="3.40.50.720">
    <property type="entry name" value="NAD(P)-binding Rossmann-like Domain"/>
    <property type="match status" value="1"/>
</dbReference>
<comment type="caution">
    <text evidence="2">The sequence shown here is derived from an EMBL/GenBank/DDBJ whole genome shotgun (WGS) entry which is preliminary data.</text>
</comment>
<keyword evidence="1" id="KW-0472">Membrane</keyword>
<dbReference type="SUPFAM" id="SSF51735">
    <property type="entry name" value="NAD(P)-binding Rossmann-fold domains"/>
    <property type="match status" value="1"/>
</dbReference>
<dbReference type="InterPro" id="IPR013952">
    <property type="entry name" value="DUF1776_fun"/>
</dbReference>
<protein>
    <recommendedName>
        <fullName evidence="4">DUF1776-domain-containing protein</fullName>
    </recommendedName>
</protein>
<gene>
    <name evidence="2" type="ORF">BJ878DRAFT_582166</name>
</gene>
<dbReference type="OrthoDB" id="5308060at2759"/>
<name>A0A9P7Z583_9HELO</name>
<feature type="transmembrane region" description="Helical" evidence="1">
    <location>
        <begin position="87"/>
        <end position="104"/>
    </location>
</feature>
<accession>A0A9P7Z583</accession>
<evidence type="ECO:0000313" key="3">
    <source>
        <dbReference type="Proteomes" id="UP000887226"/>
    </source>
</evidence>
<keyword evidence="3" id="KW-1185">Reference proteome</keyword>
<dbReference type="AlphaFoldDB" id="A0A9P7Z583"/>